<evidence type="ECO:0000256" key="1">
    <source>
        <dbReference type="ARBA" id="ARBA00005915"/>
    </source>
</evidence>
<evidence type="ECO:0000256" key="2">
    <source>
        <dbReference type="ARBA" id="ARBA00019841"/>
    </source>
</evidence>
<feature type="domain" description="DDH" evidence="6">
    <location>
        <begin position="71"/>
        <end position="232"/>
    </location>
</feature>
<dbReference type="Proteomes" id="UP000001962">
    <property type="component" value="Chromosome"/>
</dbReference>
<evidence type="ECO:0000313" key="10">
    <source>
        <dbReference type="Proteomes" id="UP000001962"/>
    </source>
</evidence>
<dbReference type="Gene3D" id="3.10.310.30">
    <property type="match status" value="1"/>
</dbReference>
<dbReference type="PANTHER" id="PTHR30255:SF2">
    <property type="entry name" value="SINGLE-STRANDED-DNA-SPECIFIC EXONUCLEASE RECJ"/>
    <property type="match status" value="1"/>
</dbReference>
<dbReference type="InterPro" id="IPR003156">
    <property type="entry name" value="DHHA1_dom"/>
</dbReference>
<dbReference type="KEGG" id="aeh:Mlg_1819"/>
<keyword evidence="3" id="KW-0540">Nuclease</keyword>
<dbReference type="eggNOG" id="COG0608">
    <property type="taxonomic scope" value="Bacteria"/>
</dbReference>
<proteinExistence type="inferred from homology"/>
<accession>Q0A7M4</accession>
<reference evidence="10" key="1">
    <citation type="submission" date="2006-08" db="EMBL/GenBank/DDBJ databases">
        <title>Complete sequence of Alkalilimnicola ehrilichei MLHE-1.</title>
        <authorList>
            <person name="Copeland A."/>
            <person name="Lucas S."/>
            <person name="Lapidus A."/>
            <person name="Barry K."/>
            <person name="Detter J.C."/>
            <person name="Glavina del Rio T."/>
            <person name="Hammon N."/>
            <person name="Israni S."/>
            <person name="Dalin E."/>
            <person name="Tice H."/>
            <person name="Pitluck S."/>
            <person name="Sims D."/>
            <person name="Brettin T."/>
            <person name="Bruce D."/>
            <person name="Han C."/>
            <person name="Tapia R."/>
            <person name="Gilna P."/>
            <person name="Schmutz J."/>
            <person name="Larimer F."/>
            <person name="Land M."/>
            <person name="Hauser L."/>
            <person name="Kyrpides N."/>
            <person name="Mikhailova N."/>
            <person name="Oremland R.S."/>
            <person name="Hoeft S.E."/>
            <person name="Switzer-Blum J."/>
            <person name="Kulp T."/>
            <person name="King G."/>
            <person name="Tabita R."/>
            <person name="Witte B."/>
            <person name="Santini J.M."/>
            <person name="Basu P."/>
            <person name="Hollibaugh J.T."/>
            <person name="Xie G."/>
            <person name="Stolz J.F."/>
            <person name="Richardson P."/>
        </authorList>
    </citation>
    <scope>NUCLEOTIDE SEQUENCE [LARGE SCALE GENOMIC DNA]</scope>
    <source>
        <strain evidence="10">ATCC BAA-1101 / DSM 17681 / MLHE-1</strain>
    </source>
</reference>
<dbReference type="EMBL" id="CP000453">
    <property type="protein sequence ID" value="ABI57163.1"/>
    <property type="molecule type" value="Genomic_DNA"/>
</dbReference>
<dbReference type="SUPFAM" id="SSF64182">
    <property type="entry name" value="DHH phosphoesterases"/>
    <property type="match status" value="1"/>
</dbReference>
<name>Q0A7M4_ALKEH</name>
<gene>
    <name evidence="9" type="ordered locus">Mlg_1819</name>
</gene>
<dbReference type="InterPro" id="IPR041122">
    <property type="entry name" value="RecJ_OB"/>
</dbReference>
<dbReference type="PANTHER" id="PTHR30255">
    <property type="entry name" value="SINGLE-STRANDED-DNA-SPECIFIC EXONUCLEASE RECJ"/>
    <property type="match status" value="1"/>
</dbReference>
<sequence length="577" mass="62161">MRRIVRRPAIELPAEVSNRLPGVLQRVYARREIRSARELELGLAHLLPPGDLAGIDPATRLLAEALRRQHRICVVGDFDADGATSCALALRGLRAMGARRIGYLVPNRFEYGYGLSPELVDLAVREQDPDLIITVDNGISSLEGVAAARARGIGVLVTDHHLPGDALPAADAIVNPNLPGQAFGSRALAGVGVMFYVLAALRSHLRREDWFADEHLPEPRLDRLLDLVALGTVADVVPLDHNNRILVAQGLGRIRTGQGCPGIRALLEVAGRDPDRLVASDLGFAAGPRLNAAGRLTDMALGVECLLTDDPRRARSLAARLDGLNRERREIEARMTDEALALLDHLGDPVSGGQRPLGLCLMDGAWHQGVIGILASRLKERYQCPVVAFAPTGEGMLKGSGRSVPGLHLRDLLEAISRRHPGLVGKFGGHAMAAGLNLRAADFPRFREAFEAALAEALRDGLPDAEVASDGELTGAELNLDAARQLREAGPWGQGFPEPVFDGCFQVTGSRIVGERHVRFNLAHPDGGGPLEAIAFNGVAQGWEALDGATPRLAYRLDVNHWRGRERAQLVVEHVEP</sequence>
<keyword evidence="10" id="KW-1185">Reference proteome</keyword>
<dbReference type="Gene3D" id="3.90.1640.30">
    <property type="match status" value="1"/>
</dbReference>
<dbReference type="RefSeq" id="WP_011629557.1">
    <property type="nucleotide sequence ID" value="NC_008340.1"/>
</dbReference>
<dbReference type="Pfam" id="PF02272">
    <property type="entry name" value="DHHA1"/>
    <property type="match status" value="1"/>
</dbReference>
<dbReference type="InterPro" id="IPR038763">
    <property type="entry name" value="DHH_sf"/>
</dbReference>
<dbReference type="NCBIfam" id="TIGR00644">
    <property type="entry name" value="recJ"/>
    <property type="match status" value="1"/>
</dbReference>
<protein>
    <recommendedName>
        <fullName evidence="2">Single-stranded-DNA-specific exonuclease RecJ</fullName>
    </recommendedName>
</protein>
<dbReference type="AlphaFoldDB" id="Q0A7M4"/>
<dbReference type="Pfam" id="PF17768">
    <property type="entry name" value="RecJ_OB"/>
    <property type="match status" value="1"/>
</dbReference>
<comment type="similarity">
    <text evidence="1">Belongs to the RecJ family.</text>
</comment>
<evidence type="ECO:0000256" key="4">
    <source>
        <dbReference type="ARBA" id="ARBA00022801"/>
    </source>
</evidence>
<evidence type="ECO:0000259" key="7">
    <source>
        <dbReference type="Pfam" id="PF02272"/>
    </source>
</evidence>
<dbReference type="InterPro" id="IPR001667">
    <property type="entry name" value="DDH_dom"/>
</dbReference>
<feature type="domain" description="DHHA1" evidence="7">
    <location>
        <begin position="363"/>
        <end position="455"/>
    </location>
</feature>
<evidence type="ECO:0000256" key="5">
    <source>
        <dbReference type="ARBA" id="ARBA00022839"/>
    </source>
</evidence>
<dbReference type="InterPro" id="IPR004610">
    <property type="entry name" value="RecJ"/>
</dbReference>
<dbReference type="GO" id="GO:0008409">
    <property type="term" value="F:5'-3' exonuclease activity"/>
    <property type="evidence" value="ECO:0007669"/>
    <property type="project" value="InterPro"/>
</dbReference>
<dbReference type="GO" id="GO:0003676">
    <property type="term" value="F:nucleic acid binding"/>
    <property type="evidence" value="ECO:0007669"/>
    <property type="project" value="InterPro"/>
</dbReference>
<feature type="domain" description="RecJ OB" evidence="8">
    <location>
        <begin position="470"/>
        <end position="574"/>
    </location>
</feature>
<evidence type="ECO:0000256" key="3">
    <source>
        <dbReference type="ARBA" id="ARBA00022722"/>
    </source>
</evidence>
<dbReference type="HOGENOM" id="CLU_009736_5_1_6"/>
<dbReference type="InterPro" id="IPR051673">
    <property type="entry name" value="SSDNA_exonuclease_RecJ"/>
</dbReference>
<dbReference type="OrthoDB" id="9809852at2"/>
<organism evidence="9 10">
    <name type="scientific">Alkalilimnicola ehrlichii (strain ATCC BAA-1101 / DSM 17681 / MLHE-1)</name>
    <dbReference type="NCBI Taxonomy" id="187272"/>
    <lineage>
        <taxon>Bacteria</taxon>
        <taxon>Pseudomonadati</taxon>
        <taxon>Pseudomonadota</taxon>
        <taxon>Gammaproteobacteria</taxon>
        <taxon>Chromatiales</taxon>
        <taxon>Ectothiorhodospiraceae</taxon>
        <taxon>Alkalilimnicola</taxon>
    </lineage>
</organism>
<dbReference type="FunFam" id="3.90.1640.30:FF:000001">
    <property type="entry name" value="Single-stranded-DNA-specific exonuclease RecJ"/>
    <property type="match status" value="1"/>
</dbReference>
<evidence type="ECO:0000313" key="9">
    <source>
        <dbReference type="EMBL" id="ABI57163.1"/>
    </source>
</evidence>
<dbReference type="Pfam" id="PF01368">
    <property type="entry name" value="DHH"/>
    <property type="match status" value="1"/>
</dbReference>
<keyword evidence="5 9" id="KW-0269">Exonuclease</keyword>
<dbReference type="GO" id="GO:0006310">
    <property type="term" value="P:DNA recombination"/>
    <property type="evidence" value="ECO:0007669"/>
    <property type="project" value="InterPro"/>
</dbReference>
<dbReference type="GO" id="GO:0006281">
    <property type="term" value="P:DNA repair"/>
    <property type="evidence" value="ECO:0007669"/>
    <property type="project" value="InterPro"/>
</dbReference>
<evidence type="ECO:0000259" key="6">
    <source>
        <dbReference type="Pfam" id="PF01368"/>
    </source>
</evidence>
<keyword evidence="4 9" id="KW-0378">Hydrolase</keyword>
<evidence type="ECO:0000259" key="8">
    <source>
        <dbReference type="Pfam" id="PF17768"/>
    </source>
</evidence>